<dbReference type="AlphaFoldDB" id="A0A1A9AK76"/>
<organism evidence="2 5">
    <name type="scientific">Plasmodium ovale wallikeri</name>
    <dbReference type="NCBI Taxonomy" id="864142"/>
    <lineage>
        <taxon>Eukaryota</taxon>
        <taxon>Sar</taxon>
        <taxon>Alveolata</taxon>
        <taxon>Apicomplexa</taxon>
        <taxon>Aconoidasida</taxon>
        <taxon>Haemosporida</taxon>
        <taxon>Plasmodiidae</taxon>
        <taxon>Plasmodium</taxon>
        <taxon>Plasmodium (Plasmodium)</taxon>
    </lineage>
</organism>
<evidence type="ECO:0000313" key="4">
    <source>
        <dbReference type="Proteomes" id="UP000078550"/>
    </source>
</evidence>
<evidence type="ECO:0000256" key="1">
    <source>
        <dbReference type="SAM" id="Phobius"/>
    </source>
</evidence>
<dbReference type="EMBL" id="FLRE01001621">
    <property type="protein sequence ID" value="SBT56933.1"/>
    <property type="molecule type" value="Genomic_DNA"/>
</dbReference>
<dbReference type="EMBL" id="FLRD01001147">
    <property type="protein sequence ID" value="SBT56622.1"/>
    <property type="molecule type" value="Genomic_DNA"/>
</dbReference>
<dbReference type="Proteomes" id="UP000078555">
    <property type="component" value="Unassembled WGS sequence"/>
</dbReference>
<reference evidence="4 5" key="2">
    <citation type="submission" date="2016-05" db="EMBL/GenBank/DDBJ databases">
        <authorList>
            <person name="Naeem Raeece"/>
        </authorList>
    </citation>
    <scope>NUCLEOTIDE SEQUENCE [LARGE SCALE GENOMIC DNA]</scope>
</reference>
<evidence type="ECO:0000313" key="3">
    <source>
        <dbReference type="EMBL" id="SBT56933.1"/>
    </source>
</evidence>
<name>A0A1A9AK76_PLAOA</name>
<proteinExistence type="predicted"/>
<feature type="transmembrane region" description="Helical" evidence="1">
    <location>
        <begin position="175"/>
        <end position="194"/>
    </location>
</feature>
<keyword evidence="1" id="KW-0472">Membrane</keyword>
<gene>
    <name evidence="2" type="ORF">POVWA1_077290</name>
    <name evidence="3" type="ORF">POVWA2_076210</name>
</gene>
<reference evidence="2" key="1">
    <citation type="submission" date="2016-05" db="EMBL/GenBank/DDBJ databases">
        <authorList>
            <person name="Lavstsen T."/>
            <person name="Jespersen J.S."/>
        </authorList>
    </citation>
    <scope>NUCLEOTIDE SEQUENCE [LARGE SCALE GENOMIC DNA]</scope>
</reference>
<evidence type="ECO:0000313" key="2">
    <source>
        <dbReference type="EMBL" id="SBT56622.1"/>
    </source>
</evidence>
<keyword evidence="1" id="KW-1133">Transmembrane helix</keyword>
<protein>
    <submittedName>
        <fullName evidence="2">PIR Superfamily Protein</fullName>
    </submittedName>
</protein>
<evidence type="ECO:0000313" key="5">
    <source>
        <dbReference type="Proteomes" id="UP000078555"/>
    </source>
</evidence>
<dbReference type="Proteomes" id="UP000078550">
    <property type="component" value="Unassembled WGS sequence"/>
</dbReference>
<keyword evidence="1" id="KW-0812">Transmembrane</keyword>
<accession>A0A1A9AK76</accession>
<sequence length="252" mass="29003">MAQKLTNEQCYDKFFTVRNNFNTSHEAAYTGALKSTDVFIRNVALYLAENYNDAKAHCSLCDNCGDTCTKLCKYLNKWLDEKKALYTCHGKCTYNKKIWDEYIESLWINLKGSEVQTEWCPRKDNVSTYKFPNDKIPDSCNDDKPTEFTIICNGAEDDGHYLLAPTTRCSSVSTFSLAMGYVLFCILLISILLYKFSPLGICLKNIINGKIKRENIDEDQNDELYGNVENDMVSSINRRFNVVYNSVRDQIY</sequence>
<keyword evidence="5" id="KW-1185">Reference proteome</keyword>